<dbReference type="InterPro" id="IPR036034">
    <property type="entry name" value="PDZ_sf"/>
</dbReference>
<name>A0AA36NJR0_9DINO</name>
<comment type="caution">
    <text evidence="3">The sequence shown here is derived from an EMBL/GenBank/DDBJ whole genome shotgun (WGS) entry which is preliminary data.</text>
</comment>
<protein>
    <recommendedName>
        <fullName evidence="2">PDZ domain-containing protein</fullName>
    </recommendedName>
</protein>
<dbReference type="AlphaFoldDB" id="A0AA36NJR0"/>
<evidence type="ECO:0000256" key="1">
    <source>
        <dbReference type="SAM" id="MobiDB-lite"/>
    </source>
</evidence>
<feature type="domain" description="PDZ" evidence="2">
    <location>
        <begin position="164"/>
        <end position="229"/>
    </location>
</feature>
<evidence type="ECO:0000313" key="3">
    <source>
        <dbReference type="EMBL" id="CAJ1409849.1"/>
    </source>
</evidence>
<dbReference type="InterPro" id="IPR001478">
    <property type="entry name" value="PDZ"/>
</dbReference>
<organism evidence="3 4">
    <name type="scientific">Effrenium voratum</name>
    <dbReference type="NCBI Taxonomy" id="2562239"/>
    <lineage>
        <taxon>Eukaryota</taxon>
        <taxon>Sar</taxon>
        <taxon>Alveolata</taxon>
        <taxon>Dinophyceae</taxon>
        <taxon>Suessiales</taxon>
        <taxon>Symbiodiniaceae</taxon>
        <taxon>Effrenium</taxon>
    </lineage>
</organism>
<evidence type="ECO:0000259" key="2">
    <source>
        <dbReference type="PROSITE" id="PS50106"/>
    </source>
</evidence>
<dbReference type="SUPFAM" id="SSF50156">
    <property type="entry name" value="PDZ domain-like"/>
    <property type="match status" value="1"/>
</dbReference>
<feature type="region of interest" description="Disordered" evidence="1">
    <location>
        <begin position="106"/>
        <end position="145"/>
    </location>
</feature>
<feature type="compositionally biased region" description="Acidic residues" evidence="1">
    <location>
        <begin position="133"/>
        <end position="143"/>
    </location>
</feature>
<dbReference type="Proteomes" id="UP001178507">
    <property type="component" value="Unassembled WGS sequence"/>
</dbReference>
<proteinExistence type="predicted"/>
<evidence type="ECO:0000313" key="4">
    <source>
        <dbReference type="Proteomes" id="UP001178507"/>
    </source>
</evidence>
<gene>
    <name evidence="3" type="ORF">EVOR1521_LOCUS30835</name>
</gene>
<sequence length="252" mass="27214">MGLGAVGSKRKWLHALSLSPMDCVKKEDLRQLPPGTTACPFQKPPEVAAVQAAKELRGLAQDGQQAQAALKALVVEGDFQKWRRQAELSKDSPVWLGNANAELPAAKASKKPRLEEPVPGISAGCASPASSKEDDDEEEEETPEAAAARLKAQENLSKPPKKGIVRYTFRDEGMLGIRLSRDVPPWILEVRDGTLAARKAPKVPVGGVVMSINGYDLSMKENPWAVKALAKRPVVLDVDWPIDVPMPSVMSA</sequence>
<accession>A0AA36NJR0</accession>
<dbReference type="PROSITE" id="PS50106">
    <property type="entry name" value="PDZ"/>
    <property type="match status" value="1"/>
</dbReference>
<keyword evidence="4" id="KW-1185">Reference proteome</keyword>
<reference evidence="3" key="1">
    <citation type="submission" date="2023-08" db="EMBL/GenBank/DDBJ databases">
        <authorList>
            <person name="Chen Y."/>
            <person name="Shah S."/>
            <person name="Dougan E. K."/>
            <person name="Thang M."/>
            <person name="Chan C."/>
        </authorList>
    </citation>
    <scope>NUCLEOTIDE SEQUENCE</scope>
</reference>
<dbReference type="EMBL" id="CAUJNA010003790">
    <property type="protein sequence ID" value="CAJ1409849.1"/>
    <property type="molecule type" value="Genomic_DNA"/>
</dbReference>